<organism evidence="1 2">
    <name type="scientific">Plastoroseomonas hellenica</name>
    <dbReference type="NCBI Taxonomy" id="2687306"/>
    <lineage>
        <taxon>Bacteria</taxon>
        <taxon>Pseudomonadati</taxon>
        <taxon>Pseudomonadota</taxon>
        <taxon>Alphaproteobacteria</taxon>
        <taxon>Acetobacterales</taxon>
        <taxon>Acetobacteraceae</taxon>
        <taxon>Plastoroseomonas</taxon>
    </lineage>
</organism>
<dbReference type="EMBL" id="JAAGBB010000053">
    <property type="protein sequence ID" value="MBR0668314.1"/>
    <property type="molecule type" value="Genomic_DNA"/>
</dbReference>
<keyword evidence="2" id="KW-1185">Reference proteome</keyword>
<gene>
    <name evidence="1" type="ORF">GXW71_28435</name>
</gene>
<accession>A0ABS5F6Y5</accession>
<dbReference type="Gene3D" id="3.90.850.10">
    <property type="entry name" value="Fumarylacetoacetase-like, C-terminal domain"/>
    <property type="match status" value="1"/>
</dbReference>
<protein>
    <recommendedName>
        <fullName evidence="3">4-oxalocrotonate decarboxylase</fullName>
    </recommendedName>
</protein>
<evidence type="ECO:0008006" key="3">
    <source>
        <dbReference type="Google" id="ProtNLM"/>
    </source>
</evidence>
<reference evidence="2" key="1">
    <citation type="journal article" date="2021" name="Syst. Appl. Microbiol.">
        <title>Roseomonas hellenica sp. nov., isolated from roots of wild-growing Alkanna tinctoria.</title>
        <authorList>
            <person name="Rat A."/>
            <person name="Naranjo H.D."/>
            <person name="Lebbe L."/>
            <person name="Cnockaert M."/>
            <person name="Krigas N."/>
            <person name="Grigoriadou K."/>
            <person name="Maloupa E."/>
            <person name="Willems A."/>
        </authorList>
    </citation>
    <scope>NUCLEOTIDE SEQUENCE [LARGE SCALE GENOMIC DNA]</scope>
    <source>
        <strain evidence="2">LMG 31523</strain>
    </source>
</reference>
<dbReference type="SUPFAM" id="SSF56529">
    <property type="entry name" value="FAH"/>
    <property type="match status" value="1"/>
</dbReference>
<dbReference type="InterPro" id="IPR036663">
    <property type="entry name" value="Fumarylacetoacetase_C_sf"/>
</dbReference>
<proteinExistence type="predicted"/>
<comment type="caution">
    <text evidence="1">The sequence shown here is derived from an EMBL/GenBank/DDBJ whole genome shotgun (WGS) entry which is preliminary data.</text>
</comment>
<evidence type="ECO:0000313" key="2">
    <source>
        <dbReference type="Proteomes" id="UP001196870"/>
    </source>
</evidence>
<name>A0ABS5F6Y5_9PROT</name>
<sequence>MDRIDAIAGWLAEAVETGNPLAPLPPELMPADIEEGEAVAAAILDRMGLAPVGLRVGPEGVAGPVLAPRLLPDGATLALSALRHARATPALVAVLGADLDATAPPVFAGLHPAIDLAASRFRDGPANEACLAADLAGLGLIVAGRRKPMPAAALRLTIDRRPAGLVDPMAALAPAIAAARRLGGLPAGAVLVAAGLGPSLAPSPGGSLSLGFGTPVGRVKAAFA</sequence>
<dbReference type="Proteomes" id="UP001196870">
    <property type="component" value="Unassembled WGS sequence"/>
</dbReference>
<evidence type="ECO:0000313" key="1">
    <source>
        <dbReference type="EMBL" id="MBR0668314.1"/>
    </source>
</evidence>
<dbReference type="RefSeq" id="WP_211856090.1">
    <property type="nucleotide sequence ID" value="NZ_JAAGBB010000053.1"/>
</dbReference>